<evidence type="ECO:0000256" key="2">
    <source>
        <dbReference type="ARBA" id="ARBA00004752"/>
    </source>
</evidence>
<dbReference type="Proteomes" id="UP000077654">
    <property type="component" value="Chromosome"/>
</dbReference>
<feature type="binding site" evidence="13">
    <location>
        <position position="91"/>
    </location>
    <ligand>
        <name>UDP-N-acetyl-alpha-D-glucosamine</name>
        <dbReference type="ChEBI" id="CHEBI:57705"/>
    </ligand>
</feature>
<evidence type="ECO:0000259" key="14">
    <source>
        <dbReference type="Pfam" id="PF00275"/>
    </source>
</evidence>
<proteinExistence type="inferred from homology"/>
<evidence type="ECO:0000256" key="6">
    <source>
        <dbReference type="ARBA" id="ARBA00022960"/>
    </source>
</evidence>
<feature type="active site" description="Proton donor" evidence="13">
    <location>
        <position position="115"/>
    </location>
</feature>
<comment type="pathway">
    <text evidence="2 13">Cell wall biogenesis; peptidoglycan biosynthesis.</text>
</comment>
<dbReference type="InterPro" id="IPR001986">
    <property type="entry name" value="Enolpyruvate_Tfrase_dom"/>
</dbReference>
<dbReference type="CDD" id="cd01555">
    <property type="entry name" value="UdpNAET"/>
    <property type="match status" value="1"/>
</dbReference>
<dbReference type="OrthoDB" id="9803760at2"/>
<evidence type="ECO:0000256" key="1">
    <source>
        <dbReference type="ARBA" id="ARBA00004496"/>
    </source>
</evidence>
<dbReference type="PANTHER" id="PTHR43783">
    <property type="entry name" value="UDP-N-ACETYLGLUCOSAMINE 1-CARBOXYVINYLTRANSFERASE"/>
    <property type="match status" value="1"/>
</dbReference>
<keyword evidence="9 13" id="KW-0961">Cell wall biogenesis/degradation</keyword>
<dbReference type="PATRIC" id="fig|118110.3.peg.357"/>
<dbReference type="NCBIfam" id="TIGR01072">
    <property type="entry name" value="murA"/>
    <property type="match status" value="1"/>
</dbReference>
<feature type="binding site" evidence="13">
    <location>
        <position position="327"/>
    </location>
    <ligand>
        <name>UDP-N-acetyl-alpha-D-glucosamine</name>
        <dbReference type="ChEBI" id="CHEBI:57705"/>
    </ligand>
</feature>
<name>A0A172WDT6_BUCSC</name>
<dbReference type="GO" id="GO:0051301">
    <property type="term" value="P:cell division"/>
    <property type="evidence" value="ECO:0007669"/>
    <property type="project" value="UniProtKB-KW"/>
</dbReference>
<keyword evidence="4 13" id="KW-0132">Cell division</keyword>
<dbReference type="AlphaFoldDB" id="A0A172WDT6"/>
<dbReference type="UniPathway" id="UPA00219"/>
<reference evidence="15 16" key="1">
    <citation type="submission" date="2015-04" db="EMBL/GenBank/DDBJ databases">
        <title>Buchnera aphidicola assembly.</title>
        <authorList>
            <person name="Zhang Y."/>
        </authorList>
    </citation>
    <scope>NUCLEOTIDE SEQUENCE [LARGE SCALE GENOMIC DNA]</scope>
    <source>
        <strain evidence="15 16">SC</strain>
    </source>
</reference>
<keyword evidence="3 13" id="KW-0963">Cytoplasm</keyword>
<comment type="catalytic activity">
    <reaction evidence="12 13">
        <text>phosphoenolpyruvate + UDP-N-acetyl-alpha-D-glucosamine = UDP-N-acetyl-3-O-(1-carboxyvinyl)-alpha-D-glucosamine + phosphate</text>
        <dbReference type="Rhea" id="RHEA:18681"/>
        <dbReference type="ChEBI" id="CHEBI:43474"/>
        <dbReference type="ChEBI" id="CHEBI:57705"/>
        <dbReference type="ChEBI" id="CHEBI:58702"/>
        <dbReference type="ChEBI" id="CHEBI:68483"/>
        <dbReference type="EC" id="2.5.1.7"/>
    </reaction>
</comment>
<gene>
    <name evidence="13" type="primary">murA</name>
    <name evidence="15" type="ORF">XW81_01775</name>
</gene>
<dbReference type="Gene3D" id="3.65.10.10">
    <property type="entry name" value="Enolpyruvate transferase domain"/>
    <property type="match status" value="2"/>
</dbReference>
<evidence type="ECO:0000256" key="4">
    <source>
        <dbReference type="ARBA" id="ARBA00022618"/>
    </source>
</evidence>
<dbReference type="InterPro" id="IPR036968">
    <property type="entry name" value="Enolpyruvate_Tfrase_sf"/>
</dbReference>
<evidence type="ECO:0000256" key="13">
    <source>
        <dbReference type="HAMAP-Rule" id="MF_00111"/>
    </source>
</evidence>
<dbReference type="GO" id="GO:0071555">
    <property type="term" value="P:cell wall organization"/>
    <property type="evidence" value="ECO:0007669"/>
    <property type="project" value="UniProtKB-KW"/>
</dbReference>
<keyword evidence="10 13" id="KW-0670">Pyruvate</keyword>
<evidence type="ECO:0000256" key="5">
    <source>
        <dbReference type="ARBA" id="ARBA00022679"/>
    </source>
</evidence>
<evidence type="ECO:0000256" key="9">
    <source>
        <dbReference type="ARBA" id="ARBA00023316"/>
    </source>
</evidence>
<dbReference type="InterPro" id="IPR013792">
    <property type="entry name" value="RNA3'P_cycl/enolpyr_Trfase_a/b"/>
</dbReference>
<evidence type="ECO:0000313" key="16">
    <source>
        <dbReference type="Proteomes" id="UP000077654"/>
    </source>
</evidence>
<dbReference type="InterPro" id="IPR050068">
    <property type="entry name" value="MurA_subfamily"/>
</dbReference>
<dbReference type="PANTHER" id="PTHR43783:SF1">
    <property type="entry name" value="UDP-N-ACETYLGLUCOSAMINE 1-CARBOXYVINYLTRANSFERASE"/>
    <property type="match status" value="1"/>
</dbReference>
<evidence type="ECO:0000256" key="3">
    <source>
        <dbReference type="ARBA" id="ARBA00022490"/>
    </source>
</evidence>
<comment type="caution">
    <text evidence="13">Lacks conserved residue(s) required for the propagation of feature annotation.</text>
</comment>
<evidence type="ECO:0000256" key="10">
    <source>
        <dbReference type="ARBA" id="ARBA00023317"/>
    </source>
</evidence>
<sequence>MKTCYITGPTSLSGEVKISGSKNAALPILLTSILTKESIELYNVPILQDTINIIKILSKLGVKIKVGKEMYLNAGQIRNCAISNHMTKKTRASIWILGPLLARFGYAKISFPGGCNIGKRKIDLHIFGLKKLGATIKICKNHIIGVVVGKLKGANITLSKISVGATVTIMSTATLALGITTISNAAREPEIIDVANFLNNLGAKIIGAGSHKIIIKGVNKLHGGTYKIIPDRIETGTFLIAAAISQGNIICYNSKPKMLTCLLKKLTKTGARIRTGNDWVSLNMSNINPKAINIVTSPYPGFPTDMQAQFTLLNLVATGNSKVTETIFENRFIHIPELIKMGALAIVKKNSVFCYGVKKLHSAKIIASDLRGSSSLILAGCIANGNTIVKNSNFVTRGYENFYSKLKIIGAKIKNK</sequence>
<evidence type="ECO:0000313" key="15">
    <source>
        <dbReference type="EMBL" id="ANF17121.1"/>
    </source>
</evidence>
<feature type="binding site" evidence="13">
    <location>
        <begin position="22"/>
        <end position="23"/>
    </location>
    <ligand>
        <name>phosphoenolpyruvate</name>
        <dbReference type="ChEBI" id="CHEBI:58702"/>
    </ligand>
</feature>
<feature type="modified residue" description="2-(S-cysteinyl)pyruvic acid O-phosphothioketal" evidence="13">
    <location>
        <position position="115"/>
    </location>
</feature>
<feature type="domain" description="Enolpyruvate transferase" evidence="14">
    <location>
        <begin position="7"/>
        <end position="406"/>
    </location>
</feature>
<accession>A0A172WDT6</accession>
<dbReference type="InterPro" id="IPR005750">
    <property type="entry name" value="UDP_GlcNAc_COvinyl_MurA"/>
</dbReference>
<dbReference type="STRING" id="118110.XW81_01775"/>
<evidence type="ECO:0000256" key="8">
    <source>
        <dbReference type="ARBA" id="ARBA00023306"/>
    </source>
</evidence>
<dbReference type="EC" id="2.5.1.7" evidence="13"/>
<comment type="function">
    <text evidence="13">Cell wall formation. Adds enolpyruvyl to UDP-N-acetylglucosamine.</text>
</comment>
<dbReference type="FunFam" id="3.65.10.10:FF:000001">
    <property type="entry name" value="UDP-N-acetylglucosamine 1-carboxyvinyltransferase"/>
    <property type="match status" value="1"/>
</dbReference>
<dbReference type="GO" id="GO:0009252">
    <property type="term" value="P:peptidoglycan biosynthetic process"/>
    <property type="evidence" value="ECO:0007669"/>
    <property type="project" value="UniProtKB-UniRule"/>
</dbReference>
<dbReference type="GO" id="GO:0005737">
    <property type="term" value="C:cytoplasm"/>
    <property type="evidence" value="ECO:0007669"/>
    <property type="project" value="UniProtKB-SubCell"/>
</dbReference>
<comment type="subcellular location">
    <subcellularLocation>
        <location evidence="1 13">Cytoplasm</location>
    </subcellularLocation>
</comment>
<evidence type="ECO:0000256" key="7">
    <source>
        <dbReference type="ARBA" id="ARBA00022984"/>
    </source>
</evidence>
<dbReference type="Pfam" id="PF00275">
    <property type="entry name" value="EPSP_synthase"/>
    <property type="match status" value="1"/>
</dbReference>
<keyword evidence="5 13" id="KW-0808">Transferase</keyword>
<comment type="similarity">
    <text evidence="11 13">Belongs to the EPSP synthase family. MurA subfamily.</text>
</comment>
<keyword evidence="7 13" id="KW-0573">Peptidoglycan synthesis</keyword>
<evidence type="ECO:0000256" key="11">
    <source>
        <dbReference type="ARBA" id="ARBA00038367"/>
    </source>
</evidence>
<dbReference type="RefSeq" id="WP_075474244.1">
    <property type="nucleotide sequence ID" value="NZ_CP011299.1"/>
</dbReference>
<dbReference type="SUPFAM" id="SSF55205">
    <property type="entry name" value="EPT/RTPC-like"/>
    <property type="match status" value="1"/>
</dbReference>
<protein>
    <recommendedName>
        <fullName evidence="13">UDP-N-acetylglucosamine 1-carboxyvinyltransferase</fullName>
        <ecNumber evidence="13">2.5.1.7</ecNumber>
    </recommendedName>
    <alternativeName>
        <fullName evidence="13">Enoylpyruvate transferase</fullName>
    </alternativeName>
    <alternativeName>
        <fullName evidence="13">UDP-N-acetylglucosamine enolpyruvyl transferase</fullName>
        <shortName evidence="13">EPT</shortName>
    </alternativeName>
</protein>
<dbReference type="EMBL" id="CP011299">
    <property type="protein sequence ID" value="ANF17121.1"/>
    <property type="molecule type" value="Genomic_DNA"/>
</dbReference>
<dbReference type="HAMAP" id="MF_00111">
    <property type="entry name" value="MurA"/>
    <property type="match status" value="1"/>
</dbReference>
<dbReference type="GO" id="GO:0008360">
    <property type="term" value="P:regulation of cell shape"/>
    <property type="evidence" value="ECO:0007669"/>
    <property type="project" value="UniProtKB-KW"/>
</dbReference>
<keyword evidence="16" id="KW-1185">Reference proteome</keyword>
<keyword evidence="8 13" id="KW-0131">Cell cycle</keyword>
<feature type="binding site" evidence="13">
    <location>
        <position position="305"/>
    </location>
    <ligand>
        <name>UDP-N-acetyl-alpha-D-glucosamine</name>
        <dbReference type="ChEBI" id="CHEBI:57705"/>
    </ligand>
</feature>
<dbReference type="NCBIfam" id="NF006873">
    <property type="entry name" value="PRK09369.1"/>
    <property type="match status" value="1"/>
</dbReference>
<dbReference type="GO" id="GO:0019277">
    <property type="term" value="P:UDP-N-acetylgalactosamine biosynthetic process"/>
    <property type="evidence" value="ECO:0007669"/>
    <property type="project" value="InterPro"/>
</dbReference>
<dbReference type="GO" id="GO:0008760">
    <property type="term" value="F:UDP-N-acetylglucosamine 1-carboxyvinyltransferase activity"/>
    <property type="evidence" value="ECO:0007669"/>
    <property type="project" value="UniProtKB-UniRule"/>
</dbReference>
<organism evidence="15 16">
    <name type="scientific">Buchnera aphidicola subsp. Schlechtendalia chinensis</name>
    <dbReference type="NCBI Taxonomy" id="118110"/>
    <lineage>
        <taxon>Bacteria</taxon>
        <taxon>Pseudomonadati</taxon>
        <taxon>Pseudomonadota</taxon>
        <taxon>Gammaproteobacteria</taxon>
        <taxon>Enterobacterales</taxon>
        <taxon>Erwiniaceae</taxon>
        <taxon>Buchnera</taxon>
    </lineage>
</organism>
<keyword evidence="6 13" id="KW-0133">Cell shape</keyword>
<evidence type="ECO:0000256" key="12">
    <source>
        <dbReference type="ARBA" id="ARBA00047527"/>
    </source>
</evidence>